<comment type="caution">
    <text evidence="4">The sequence shown here is derived from an EMBL/GenBank/DDBJ whole genome shotgun (WGS) entry which is preliminary data.</text>
</comment>
<sequence length="418" mass="46850">MEVRPSTFLQPSTVFHSTSKRNSTEETKQDPFGLASFNDPLCKLNLKETSDFVKSLPMASTSAQRSREDGTNKRIEGPTTPGRPLFFSFSPSHLYRKNVPSKWEDAEKWLVGTGSCHDSPLHGVKMQETLKASRLSGGSEKKCGTFLGSEKVLVEKPVRVGNGASGEVFLKDKFTESTEQLPPNLQSTESGQGVFLFNSPQIIPSNKLNRRDVGTETTPLVSSKTSRCPTPVVSTSPVRHNTPEGRSGPLDPCNPSFVSAPGLKDFDFVKFDLNWTSKEEEEEEVSKSLRHFEMSCENKSMVESTACVWEEEEKAKSCIRYQREEAKIQAWVNLESAKAEAQSRKLEVKIQKMRSSLEEKLMKRMANVHRKAEEWRASAQLQHLQQLQKASESAQKIKSCYLTNNKSCSCFPCSNNHN</sequence>
<organism evidence="4 5">
    <name type="scientific">Rhynchospora breviuscula</name>
    <dbReference type="NCBI Taxonomy" id="2022672"/>
    <lineage>
        <taxon>Eukaryota</taxon>
        <taxon>Viridiplantae</taxon>
        <taxon>Streptophyta</taxon>
        <taxon>Embryophyta</taxon>
        <taxon>Tracheophyta</taxon>
        <taxon>Spermatophyta</taxon>
        <taxon>Magnoliopsida</taxon>
        <taxon>Liliopsida</taxon>
        <taxon>Poales</taxon>
        <taxon>Cyperaceae</taxon>
        <taxon>Cyperoideae</taxon>
        <taxon>Rhynchosporeae</taxon>
        <taxon>Rhynchospora</taxon>
    </lineage>
</organism>
<keyword evidence="5" id="KW-1185">Reference proteome</keyword>
<feature type="region of interest" description="Disordered" evidence="2">
    <location>
        <begin position="57"/>
        <end position="82"/>
    </location>
</feature>
<evidence type="ECO:0000259" key="3">
    <source>
        <dbReference type="Pfam" id="PF03763"/>
    </source>
</evidence>
<feature type="compositionally biased region" description="Basic and acidic residues" evidence="2">
    <location>
        <begin position="65"/>
        <end position="76"/>
    </location>
</feature>
<feature type="domain" description="Remorin C-terminal" evidence="3">
    <location>
        <begin position="302"/>
        <end position="399"/>
    </location>
</feature>
<reference evidence="4" key="1">
    <citation type="journal article" date="2022" name="Cell">
        <title>Repeat-based holocentromeres influence genome architecture and karyotype evolution.</title>
        <authorList>
            <person name="Hofstatter P.G."/>
            <person name="Thangavel G."/>
            <person name="Lux T."/>
            <person name="Neumann P."/>
            <person name="Vondrak T."/>
            <person name="Novak P."/>
            <person name="Zhang M."/>
            <person name="Costa L."/>
            <person name="Castellani M."/>
            <person name="Scott A."/>
            <person name="Toegelov H."/>
            <person name="Fuchs J."/>
            <person name="Mata-Sucre Y."/>
            <person name="Dias Y."/>
            <person name="Vanzela A.L.L."/>
            <person name="Huettel B."/>
            <person name="Almeida C.C.S."/>
            <person name="Simkova H."/>
            <person name="Souza G."/>
            <person name="Pedrosa-Harand A."/>
            <person name="Macas J."/>
            <person name="Mayer K.F.X."/>
            <person name="Houben A."/>
            <person name="Marques A."/>
        </authorList>
    </citation>
    <scope>NUCLEOTIDE SEQUENCE</scope>
    <source>
        <strain evidence="4">RhyBre1mFocal</strain>
    </source>
</reference>
<accession>A0A9Q0CMW9</accession>
<dbReference type="EMBL" id="JAMQYH010000002">
    <property type="protein sequence ID" value="KAJ1696738.1"/>
    <property type="molecule type" value="Genomic_DNA"/>
</dbReference>
<evidence type="ECO:0000256" key="1">
    <source>
        <dbReference type="ARBA" id="ARBA00005711"/>
    </source>
</evidence>
<protein>
    <recommendedName>
        <fullName evidence="3">Remorin C-terminal domain-containing protein</fullName>
    </recommendedName>
</protein>
<comment type="similarity">
    <text evidence="1">Belongs to the remorin family.</text>
</comment>
<feature type="region of interest" description="Disordered" evidence="2">
    <location>
        <begin position="1"/>
        <end position="32"/>
    </location>
</feature>
<dbReference type="InterPro" id="IPR005516">
    <property type="entry name" value="Remorin_C"/>
</dbReference>
<dbReference type="PANTHER" id="PTHR31471:SF3">
    <property type="entry name" value="OS11G0616300 PROTEIN"/>
    <property type="match status" value="1"/>
</dbReference>
<evidence type="ECO:0000313" key="5">
    <source>
        <dbReference type="Proteomes" id="UP001151287"/>
    </source>
</evidence>
<feature type="compositionally biased region" description="Polar residues" evidence="2">
    <location>
        <begin position="215"/>
        <end position="239"/>
    </location>
</feature>
<dbReference type="Pfam" id="PF03763">
    <property type="entry name" value="Remorin_C"/>
    <property type="match status" value="1"/>
</dbReference>
<dbReference type="Proteomes" id="UP001151287">
    <property type="component" value="Unassembled WGS sequence"/>
</dbReference>
<dbReference type="AlphaFoldDB" id="A0A9Q0CMW9"/>
<evidence type="ECO:0000313" key="4">
    <source>
        <dbReference type="EMBL" id="KAJ1696738.1"/>
    </source>
</evidence>
<proteinExistence type="inferred from homology"/>
<gene>
    <name evidence="4" type="ORF">LUZ63_005250</name>
</gene>
<feature type="compositionally biased region" description="Polar residues" evidence="2">
    <location>
        <begin position="7"/>
        <end position="21"/>
    </location>
</feature>
<evidence type="ECO:0000256" key="2">
    <source>
        <dbReference type="SAM" id="MobiDB-lite"/>
    </source>
</evidence>
<dbReference type="OrthoDB" id="431557at2759"/>
<dbReference type="PANTHER" id="PTHR31471">
    <property type="entry name" value="OS02G0116800 PROTEIN"/>
    <property type="match status" value="1"/>
</dbReference>
<feature type="region of interest" description="Disordered" evidence="2">
    <location>
        <begin position="213"/>
        <end position="253"/>
    </location>
</feature>
<name>A0A9Q0CMW9_9POAL</name>